<dbReference type="SMART" id="SM00567">
    <property type="entry name" value="EZ_HEAT"/>
    <property type="match status" value="4"/>
</dbReference>
<accession>A0A7C2K1M4</accession>
<feature type="region of interest" description="Disordered" evidence="1">
    <location>
        <begin position="22"/>
        <end position="65"/>
    </location>
</feature>
<dbReference type="InterPro" id="IPR016024">
    <property type="entry name" value="ARM-type_fold"/>
</dbReference>
<dbReference type="Pfam" id="PF13646">
    <property type="entry name" value="HEAT_2"/>
    <property type="match status" value="1"/>
</dbReference>
<dbReference type="InterPro" id="IPR004155">
    <property type="entry name" value="PBS_lyase_HEAT"/>
</dbReference>
<dbReference type="Gene3D" id="1.25.10.10">
    <property type="entry name" value="Leucine-rich Repeat Variant"/>
    <property type="match status" value="2"/>
</dbReference>
<dbReference type="InterPro" id="IPR000225">
    <property type="entry name" value="Armadillo"/>
</dbReference>
<dbReference type="EMBL" id="DSOK01000389">
    <property type="protein sequence ID" value="HEN16599.1"/>
    <property type="molecule type" value="Genomic_DNA"/>
</dbReference>
<protein>
    <submittedName>
        <fullName evidence="2">HEAT repeat domain-containing protein</fullName>
    </submittedName>
</protein>
<proteinExistence type="predicted"/>
<name>A0A7C2K1M4_9PLAN</name>
<feature type="compositionally biased region" description="Low complexity" evidence="1">
    <location>
        <begin position="24"/>
        <end position="39"/>
    </location>
</feature>
<dbReference type="InterPro" id="IPR011989">
    <property type="entry name" value="ARM-like"/>
</dbReference>
<evidence type="ECO:0000256" key="1">
    <source>
        <dbReference type="SAM" id="MobiDB-lite"/>
    </source>
</evidence>
<dbReference type="PROSITE" id="PS51257">
    <property type="entry name" value="PROKAR_LIPOPROTEIN"/>
    <property type="match status" value="1"/>
</dbReference>
<dbReference type="AlphaFoldDB" id="A0A7C2K1M4"/>
<dbReference type="GO" id="GO:0016491">
    <property type="term" value="F:oxidoreductase activity"/>
    <property type="evidence" value="ECO:0007669"/>
    <property type="project" value="TreeGrafter"/>
</dbReference>
<organism evidence="2">
    <name type="scientific">Schlesneria paludicola</name>
    <dbReference type="NCBI Taxonomy" id="360056"/>
    <lineage>
        <taxon>Bacteria</taxon>
        <taxon>Pseudomonadati</taxon>
        <taxon>Planctomycetota</taxon>
        <taxon>Planctomycetia</taxon>
        <taxon>Planctomycetales</taxon>
        <taxon>Planctomycetaceae</taxon>
        <taxon>Schlesneria</taxon>
    </lineage>
</organism>
<dbReference type="PANTHER" id="PTHR12697">
    <property type="entry name" value="PBS LYASE HEAT-LIKE PROTEIN"/>
    <property type="match status" value="1"/>
</dbReference>
<dbReference type="PROSITE" id="PS50176">
    <property type="entry name" value="ARM_REPEAT"/>
    <property type="match status" value="1"/>
</dbReference>
<dbReference type="SUPFAM" id="SSF48371">
    <property type="entry name" value="ARM repeat"/>
    <property type="match status" value="1"/>
</dbReference>
<dbReference type="PANTHER" id="PTHR12697:SF5">
    <property type="entry name" value="DEOXYHYPUSINE HYDROXYLASE"/>
    <property type="match status" value="1"/>
</dbReference>
<reference evidence="2" key="1">
    <citation type="journal article" date="2020" name="mSystems">
        <title>Genome- and Community-Level Interaction Insights into Carbon Utilization and Element Cycling Functions of Hydrothermarchaeota in Hydrothermal Sediment.</title>
        <authorList>
            <person name="Zhou Z."/>
            <person name="Liu Y."/>
            <person name="Xu W."/>
            <person name="Pan J."/>
            <person name="Luo Z.H."/>
            <person name="Li M."/>
        </authorList>
    </citation>
    <scope>NUCLEOTIDE SEQUENCE [LARGE SCALE GENOMIC DNA]</scope>
    <source>
        <strain evidence="2">SpSt-339</strain>
    </source>
</reference>
<evidence type="ECO:0000313" key="2">
    <source>
        <dbReference type="EMBL" id="HEN16599.1"/>
    </source>
</evidence>
<gene>
    <name evidence="2" type="ORF">ENQ76_14150</name>
</gene>
<sequence>MRRLSGFMAGMVCAATFGCGGGSPQPAATTPRTAAAPTASSGALPDLQPVPPQAESPDSPSSAAVGTAGELFHRWVAAAQANDPEAWSQAEQDLQTVGEQAVPALIPVLSGADPLAREMAVMFLAQLGPQAEPAAEALTGLLNDPSPLVRVNAAGVLTTFENPPESAVTVLVDLLSDEDVNIRTTAAGCLGNVTELSSAALRRLVDGLDDADPRMRAAAATTLSRSGQKAAAALSKLRLLTGDDDEAVRQAATLAVKLIDSAGRSEVGGAVPVGATEEK</sequence>
<comment type="caution">
    <text evidence="2">The sequence shown here is derived from an EMBL/GenBank/DDBJ whole genome shotgun (WGS) entry which is preliminary data.</text>
</comment>